<feature type="domain" description="PTS EIIA type-1" evidence="7">
    <location>
        <begin position="35"/>
        <end position="139"/>
    </location>
</feature>
<dbReference type="InterPro" id="IPR050890">
    <property type="entry name" value="PTS_EIIA_component"/>
</dbReference>
<comment type="caution">
    <text evidence="8">The sequence shown here is derived from an EMBL/GenBank/DDBJ whole genome shotgun (WGS) entry which is preliminary data.</text>
</comment>
<evidence type="ECO:0000256" key="2">
    <source>
        <dbReference type="ARBA" id="ARBA00022448"/>
    </source>
</evidence>
<dbReference type="InterPro" id="IPR001127">
    <property type="entry name" value="PTS_EIIA_1_perm"/>
</dbReference>
<dbReference type="PROSITE" id="PS51093">
    <property type="entry name" value="PTS_EIIA_TYPE_1"/>
    <property type="match status" value="1"/>
</dbReference>
<keyword evidence="3 8" id="KW-0762">Sugar transport</keyword>
<evidence type="ECO:0000256" key="1">
    <source>
        <dbReference type="ARBA" id="ARBA00004496"/>
    </source>
</evidence>
<proteinExistence type="predicted"/>
<dbReference type="PANTHER" id="PTHR45008:SF1">
    <property type="entry name" value="PTS SYSTEM GLUCOSE-SPECIFIC EIIA COMPONENT"/>
    <property type="match status" value="1"/>
</dbReference>
<dbReference type="Gene3D" id="2.70.70.10">
    <property type="entry name" value="Glucose Permease (Domain IIA)"/>
    <property type="match status" value="1"/>
</dbReference>
<keyword evidence="6" id="KW-0418">Kinase</keyword>
<evidence type="ECO:0000313" key="9">
    <source>
        <dbReference type="Proteomes" id="UP000886879"/>
    </source>
</evidence>
<dbReference type="GO" id="GO:0016301">
    <property type="term" value="F:kinase activity"/>
    <property type="evidence" value="ECO:0007669"/>
    <property type="project" value="UniProtKB-KW"/>
</dbReference>
<name>A0A9D0YR45_9FIRM</name>
<dbReference type="AlphaFoldDB" id="A0A9D0YR45"/>
<comment type="subcellular location">
    <subcellularLocation>
        <location evidence="1">Cytoplasm</location>
    </subcellularLocation>
</comment>
<gene>
    <name evidence="8" type="ORF">IAD31_01030</name>
</gene>
<dbReference type="Pfam" id="PF00358">
    <property type="entry name" value="PTS_EIIA_1"/>
    <property type="match status" value="1"/>
</dbReference>
<keyword evidence="5" id="KW-0598">Phosphotransferase system</keyword>
<reference evidence="8" key="1">
    <citation type="submission" date="2020-10" db="EMBL/GenBank/DDBJ databases">
        <authorList>
            <person name="Gilroy R."/>
        </authorList>
    </citation>
    <scope>NUCLEOTIDE SEQUENCE</scope>
    <source>
        <strain evidence="8">ChiGjej2B2-12916</strain>
    </source>
</reference>
<dbReference type="SUPFAM" id="SSF51261">
    <property type="entry name" value="Duplicated hybrid motif"/>
    <property type="match status" value="1"/>
</dbReference>
<dbReference type="Proteomes" id="UP000886879">
    <property type="component" value="Unassembled WGS sequence"/>
</dbReference>
<evidence type="ECO:0000256" key="5">
    <source>
        <dbReference type="ARBA" id="ARBA00022683"/>
    </source>
</evidence>
<dbReference type="PROSITE" id="PS00371">
    <property type="entry name" value="PTS_EIIA_TYPE_1_HIS"/>
    <property type="match status" value="1"/>
</dbReference>
<keyword evidence="4" id="KW-0808">Transferase</keyword>
<accession>A0A9D0YR45</accession>
<evidence type="ECO:0000256" key="3">
    <source>
        <dbReference type="ARBA" id="ARBA00022597"/>
    </source>
</evidence>
<dbReference type="GO" id="GO:0005737">
    <property type="term" value="C:cytoplasm"/>
    <property type="evidence" value="ECO:0007669"/>
    <property type="project" value="UniProtKB-SubCell"/>
</dbReference>
<keyword evidence="2" id="KW-0813">Transport</keyword>
<dbReference type="FunFam" id="2.70.70.10:FF:000001">
    <property type="entry name" value="PTS system glucose-specific IIA component"/>
    <property type="match status" value="1"/>
</dbReference>
<protein>
    <submittedName>
        <fullName evidence="8">PTS glucose transporter subunit IIA</fullName>
    </submittedName>
</protein>
<dbReference type="InterPro" id="IPR011055">
    <property type="entry name" value="Dup_hybrid_motif"/>
</dbReference>
<reference evidence="8" key="2">
    <citation type="journal article" date="2021" name="PeerJ">
        <title>Extensive microbial diversity within the chicken gut microbiome revealed by metagenomics and culture.</title>
        <authorList>
            <person name="Gilroy R."/>
            <person name="Ravi A."/>
            <person name="Getino M."/>
            <person name="Pursley I."/>
            <person name="Horton D.L."/>
            <person name="Alikhan N.F."/>
            <person name="Baker D."/>
            <person name="Gharbi K."/>
            <person name="Hall N."/>
            <person name="Watson M."/>
            <person name="Adriaenssens E.M."/>
            <person name="Foster-Nyarko E."/>
            <person name="Jarju S."/>
            <person name="Secka A."/>
            <person name="Antonio M."/>
            <person name="Oren A."/>
            <person name="Chaudhuri R.R."/>
            <person name="La Ragione R."/>
            <person name="Hildebrand F."/>
            <person name="Pallen M.J."/>
        </authorList>
    </citation>
    <scope>NUCLEOTIDE SEQUENCE</scope>
    <source>
        <strain evidence="8">ChiGjej2B2-12916</strain>
    </source>
</reference>
<evidence type="ECO:0000259" key="7">
    <source>
        <dbReference type="PROSITE" id="PS51093"/>
    </source>
</evidence>
<dbReference type="GO" id="GO:0009401">
    <property type="term" value="P:phosphoenolpyruvate-dependent sugar phosphotransferase system"/>
    <property type="evidence" value="ECO:0007669"/>
    <property type="project" value="UniProtKB-KW"/>
</dbReference>
<dbReference type="PANTHER" id="PTHR45008">
    <property type="entry name" value="PTS SYSTEM GLUCOSE-SPECIFIC EIIA COMPONENT"/>
    <property type="match status" value="1"/>
</dbReference>
<dbReference type="EMBL" id="DVFO01000009">
    <property type="protein sequence ID" value="HIQ60174.1"/>
    <property type="molecule type" value="Genomic_DNA"/>
</dbReference>
<evidence type="ECO:0000313" key="8">
    <source>
        <dbReference type="EMBL" id="HIQ60174.1"/>
    </source>
</evidence>
<evidence type="ECO:0000256" key="4">
    <source>
        <dbReference type="ARBA" id="ARBA00022679"/>
    </source>
</evidence>
<dbReference type="NCBIfam" id="TIGR00830">
    <property type="entry name" value="PTBA"/>
    <property type="match status" value="1"/>
</dbReference>
<sequence length="164" mass="17349">MGLFDKLLGKSSHADDLVIYAPMDGEAVPVSQVNDPTFSEEILGKGIAIRPTGTQVVAPCDATVEMMFDTGHAVSLQADNGAEVLIHVGLDTVNLKGAHYTVHAANGDKVKKGQLLITFDREAIKADGYDTITPMVICNSDNFSTVEGHTGPVKAGDVLLTLKK</sequence>
<organism evidence="8 9">
    <name type="scientific">Candidatus Enterenecus faecium</name>
    <dbReference type="NCBI Taxonomy" id="2840780"/>
    <lineage>
        <taxon>Bacteria</taxon>
        <taxon>Bacillati</taxon>
        <taxon>Bacillota</taxon>
        <taxon>Clostridia</taxon>
        <taxon>Eubacteriales</taxon>
        <taxon>Candidatus Enterenecus</taxon>
    </lineage>
</organism>
<evidence type="ECO:0000256" key="6">
    <source>
        <dbReference type="ARBA" id="ARBA00022777"/>
    </source>
</evidence>